<gene>
    <name evidence="1" type="ORF">B0A77_10635</name>
</gene>
<reference evidence="1 2" key="1">
    <citation type="submission" date="2017-09" db="EMBL/GenBank/DDBJ databases">
        <title>Whole genomes of Flavobacteriaceae.</title>
        <authorList>
            <person name="Stine C."/>
            <person name="Li C."/>
            <person name="Tadesse D."/>
        </authorList>
    </citation>
    <scope>NUCLEOTIDE SEQUENCE [LARGE SCALE GENOMIC DNA]</scope>
    <source>
        <strain evidence="1 2">ATCC 35036</strain>
    </source>
</reference>
<evidence type="ECO:0000313" key="2">
    <source>
        <dbReference type="Proteomes" id="UP000220828"/>
    </source>
</evidence>
<dbReference type="OrthoDB" id="1374380at2"/>
<dbReference type="RefSeq" id="WP_097554416.1">
    <property type="nucleotide sequence ID" value="NZ_PCMW01000058.1"/>
</dbReference>
<dbReference type="Proteomes" id="UP000220828">
    <property type="component" value="Unassembled WGS sequence"/>
</dbReference>
<protein>
    <recommendedName>
        <fullName evidence="3">HTH cro/C1-type domain-containing protein</fullName>
    </recommendedName>
</protein>
<evidence type="ECO:0008006" key="3">
    <source>
        <dbReference type="Google" id="ProtNLM"/>
    </source>
</evidence>
<organism evidence="1 2">
    <name type="scientific">Flavobacterium branchiophilum</name>
    <dbReference type="NCBI Taxonomy" id="55197"/>
    <lineage>
        <taxon>Bacteria</taxon>
        <taxon>Pseudomonadati</taxon>
        <taxon>Bacteroidota</taxon>
        <taxon>Flavobacteriia</taxon>
        <taxon>Flavobacteriales</taxon>
        <taxon>Flavobacteriaceae</taxon>
        <taxon>Flavobacterium</taxon>
    </lineage>
</organism>
<dbReference type="EMBL" id="PCMW01000058">
    <property type="protein sequence ID" value="PDS23553.1"/>
    <property type="molecule type" value="Genomic_DNA"/>
</dbReference>
<sequence length="74" mass="8232">MNLKEITKQLPTGADKIIADRIGINPATVRKVFYGQKVKPETKILVIKAITELLKETKENENEVLQELQAVASA</sequence>
<dbReference type="AlphaFoldDB" id="A0A2H3KKY7"/>
<evidence type="ECO:0000313" key="1">
    <source>
        <dbReference type="EMBL" id="PDS23553.1"/>
    </source>
</evidence>
<proteinExistence type="predicted"/>
<name>A0A2H3KKY7_9FLAO</name>
<comment type="caution">
    <text evidence="1">The sequence shown here is derived from an EMBL/GenBank/DDBJ whole genome shotgun (WGS) entry which is preliminary data.</text>
</comment>
<accession>A0A2H3KKY7</accession>